<dbReference type="RefSeq" id="WP_246913977.1">
    <property type="nucleotide sequence ID" value="NZ_JALJRB010000032.1"/>
</dbReference>
<feature type="domain" description="Class III cytochrome C" evidence="6">
    <location>
        <begin position="47"/>
        <end position="155"/>
    </location>
</feature>
<keyword evidence="3" id="KW-0479">Metal-binding</keyword>
<dbReference type="GO" id="GO:0009055">
    <property type="term" value="F:electron transfer activity"/>
    <property type="evidence" value="ECO:0007669"/>
    <property type="project" value="InterPro"/>
</dbReference>
<dbReference type="InterPro" id="IPR036280">
    <property type="entry name" value="Multihaem_cyt_sf"/>
</dbReference>
<keyword evidence="4" id="KW-0249">Electron transport</keyword>
<evidence type="ECO:0000256" key="4">
    <source>
        <dbReference type="ARBA" id="ARBA00022982"/>
    </source>
</evidence>
<dbReference type="Gene3D" id="3.90.10.10">
    <property type="entry name" value="Cytochrome C3"/>
    <property type="match status" value="1"/>
</dbReference>
<keyword evidence="2" id="KW-0349">Heme</keyword>
<evidence type="ECO:0000256" key="5">
    <source>
        <dbReference type="ARBA" id="ARBA00023004"/>
    </source>
</evidence>
<gene>
    <name evidence="7" type="ORF">MRX98_19280</name>
</gene>
<protein>
    <submittedName>
        <fullName evidence="7">Cytochrome c3 family protein</fullName>
    </submittedName>
</protein>
<dbReference type="GO" id="GO:0046872">
    <property type="term" value="F:metal ion binding"/>
    <property type="evidence" value="ECO:0007669"/>
    <property type="project" value="UniProtKB-KW"/>
</dbReference>
<evidence type="ECO:0000259" key="6">
    <source>
        <dbReference type="Pfam" id="PF02085"/>
    </source>
</evidence>
<evidence type="ECO:0000256" key="1">
    <source>
        <dbReference type="ARBA" id="ARBA00022448"/>
    </source>
</evidence>
<reference evidence="7" key="1">
    <citation type="submission" date="2022-04" db="EMBL/GenBank/DDBJ databases">
        <title>Desulfatitalea alkaliphila sp. nov., a novel anaerobic sulfate-reducing bacterium isolated from terrestrial mud volcano, Taman Peninsula, Russia.</title>
        <authorList>
            <person name="Khomyakova M.A."/>
            <person name="Merkel A.Y."/>
            <person name="Slobodkin A.I."/>
        </authorList>
    </citation>
    <scope>NUCLEOTIDE SEQUENCE</scope>
    <source>
        <strain evidence="7">M08but</strain>
    </source>
</reference>
<dbReference type="SUPFAM" id="SSF48695">
    <property type="entry name" value="Multiheme cytochromes"/>
    <property type="match status" value="1"/>
</dbReference>
<dbReference type="InterPro" id="IPR020942">
    <property type="entry name" value="Cyt_c_III_dom"/>
</dbReference>
<organism evidence="7 8">
    <name type="scientific">Desulfatitalea alkaliphila</name>
    <dbReference type="NCBI Taxonomy" id="2929485"/>
    <lineage>
        <taxon>Bacteria</taxon>
        <taxon>Pseudomonadati</taxon>
        <taxon>Thermodesulfobacteriota</taxon>
        <taxon>Desulfobacteria</taxon>
        <taxon>Desulfobacterales</taxon>
        <taxon>Desulfosarcinaceae</taxon>
        <taxon>Desulfatitalea</taxon>
    </lineage>
</organism>
<evidence type="ECO:0000313" key="7">
    <source>
        <dbReference type="EMBL" id="MCJ8502727.1"/>
    </source>
</evidence>
<evidence type="ECO:0000313" key="8">
    <source>
        <dbReference type="Proteomes" id="UP001165427"/>
    </source>
</evidence>
<name>A0AA41R3T4_9BACT</name>
<evidence type="ECO:0000256" key="3">
    <source>
        <dbReference type="ARBA" id="ARBA00022723"/>
    </source>
</evidence>
<dbReference type="GO" id="GO:0020037">
    <property type="term" value="F:heme binding"/>
    <property type="evidence" value="ECO:0007669"/>
    <property type="project" value="InterPro"/>
</dbReference>
<dbReference type="EMBL" id="JALJRB010000032">
    <property type="protein sequence ID" value="MCJ8502727.1"/>
    <property type="molecule type" value="Genomic_DNA"/>
</dbReference>
<keyword evidence="1" id="KW-0813">Transport</keyword>
<sequence length="159" mass="17476">MRKRLWLLAAASMIVVGLVWGPVSAAKDNEMCVPMGNIILEPLTAEAKRASVTFPHAAHFGYSCRECHHTWDKVSPIGSCSAAGCHDVAEAPVDDVGQPSKDRQLQIRYHKNAFHESCIGCHLEIKRENEKLMSSRRPDAERVAPTGPTGCVQCHPADY</sequence>
<keyword evidence="8" id="KW-1185">Reference proteome</keyword>
<comment type="caution">
    <text evidence="7">The sequence shown here is derived from an EMBL/GenBank/DDBJ whole genome shotgun (WGS) entry which is preliminary data.</text>
</comment>
<dbReference type="Proteomes" id="UP001165427">
    <property type="component" value="Unassembled WGS sequence"/>
</dbReference>
<keyword evidence="5" id="KW-0408">Iron</keyword>
<dbReference type="Pfam" id="PF02085">
    <property type="entry name" value="Cytochrom_CIII"/>
    <property type="match status" value="1"/>
</dbReference>
<proteinExistence type="predicted"/>
<accession>A0AA41R3T4</accession>
<dbReference type="AlphaFoldDB" id="A0AA41R3T4"/>
<dbReference type="CDD" id="cd08168">
    <property type="entry name" value="Cytochrom_C3"/>
    <property type="match status" value="1"/>
</dbReference>
<evidence type="ECO:0000256" key="2">
    <source>
        <dbReference type="ARBA" id="ARBA00022617"/>
    </source>
</evidence>